<evidence type="ECO:0000256" key="6">
    <source>
        <dbReference type="ARBA" id="ARBA00023002"/>
    </source>
</evidence>
<keyword evidence="4" id="KW-0274">FAD</keyword>
<dbReference type="Gene3D" id="3.50.50.60">
    <property type="entry name" value="FAD/NAD(P)-binding domain"/>
    <property type="match status" value="2"/>
</dbReference>
<accession>A0A193G666</accession>
<dbReference type="Pfam" id="PF13738">
    <property type="entry name" value="Pyr_redox_3"/>
    <property type="match status" value="1"/>
</dbReference>
<comment type="similarity">
    <text evidence="2">Belongs to the FAD-binding monooxygenase family.</text>
</comment>
<dbReference type="PANTHER" id="PTHR43098">
    <property type="entry name" value="L-ORNITHINE N(5)-MONOOXYGENASE-RELATED"/>
    <property type="match status" value="1"/>
</dbReference>
<dbReference type="InterPro" id="IPR050775">
    <property type="entry name" value="FAD-binding_Monooxygenases"/>
</dbReference>
<protein>
    <submittedName>
        <fullName evidence="8">Cyclohexanone monooxygenase</fullName>
    </submittedName>
</protein>
<evidence type="ECO:0000256" key="4">
    <source>
        <dbReference type="ARBA" id="ARBA00022827"/>
    </source>
</evidence>
<dbReference type="SUPFAM" id="SSF51905">
    <property type="entry name" value="FAD/NAD(P)-binding domain"/>
    <property type="match status" value="2"/>
</dbReference>
<dbReference type="GO" id="GO:0004497">
    <property type="term" value="F:monooxygenase activity"/>
    <property type="evidence" value="ECO:0007669"/>
    <property type="project" value="UniProtKB-KW"/>
</dbReference>
<dbReference type="EMBL" id="CP016171">
    <property type="protein sequence ID" value="ANN74734.1"/>
    <property type="molecule type" value="Genomic_DNA"/>
</dbReference>
<dbReference type="PANTHER" id="PTHR43098:SF3">
    <property type="entry name" value="L-ORNITHINE N(5)-MONOOXYGENASE-RELATED"/>
    <property type="match status" value="1"/>
</dbReference>
<keyword evidence="3" id="KW-0285">Flavoprotein</keyword>
<keyword evidence="7 8" id="KW-0503">Monooxygenase</keyword>
<dbReference type="AlphaFoldDB" id="A0A193G666"/>
<comment type="cofactor">
    <cofactor evidence="1">
        <name>FAD</name>
        <dbReference type="ChEBI" id="CHEBI:57692"/>
    </cofactor>
</comment>
<evidence type="ECO:0000256" key="2">
    <source>
        <dbReference type="ARBA" id="ARBA00010139"/>
    </source>
</evidence>
<evidence type="ECO:0000256" key="5">
    <source>
        <dbReference type="ARBA" id="ARBA00022857"/>
    </source>
</evidence>
<keyword evidence="6" id="KW-0560">Oxidoreductase</keyword>
<evidence type="ECO:0000313" key="8">
    <source>
        <dbReference type="EMBL" id="ANN74734.1"/>
    </source>
</evidence>
<keyword evidence="5" id="KW-0521">NADP</keyword>
<evidence type="ECO:0000313" key="9">
    <source>
        <dbReference type="Proteomes" id="UP000092213"/>
    </source>
</evidence>
<organism evidence="8 9">
    <name type="scientific">Bordetella bronchialis</name>
    <dbReference type="NCBI Taxonomy" id="463025"/>
    <lineage>
        <taxon>Bacteria</taxon>
        <taxon>Pseudomonadati</taxon>
        <taxon>Pseudomonadota</taxon>
        <taxon>Betaproteobacteria</taxon>
        <taxon>Burkholderiales</taxon>
        <taxon>Alcaligenaceae</taxon>
        <taxon>Bordetella</taxon>
    </lineage>
</organism>
<gene>
    <name evidence="8" type="ORF">BAU08_11075</name>
</gene>
<proteinExistence type="inferred from homology"/>
<evidence type="ECO:0000256" key="7">
    <source>
        <dbReference type="ARBA" id="ARBA00023033"/>
    </source>
</evidence>
<dbReference type="Proteomes" id="UP000092213">
    <property type="component" value="Chromosome"/>
</dbReference>
<sequence>MIVGAGFGGLYAIYRMRELGLRVRCIEAASGVGGTWFWNRYPGARCDVESLDYSYSFSNALQQEWSWSHRYAEQPEILAYLNHVADRFDLRQHIRFETRVASMRWDEARETWEVRTDHGPTVQARYCIMASGNLSAPRVPDIPGIERFQGEWHHSARWPEQGVDFSGKRVALIGTGATGVQMLPKIAAQASFVTVFQRTANFSVPARNYPMPEHEEREQKANYPALRKAARKQASGMSRVAIPTQSALDLSPEERLRLYEQLWAKGGSARMMGAFTDLLRNEEANESLASFVREKIRAIVKDPETAEILTPRDHPIGSRRLCVDTDYYETFNRDNVKLVDARRTPIQEITEKGLRTTDAEYEVDIIAFATGFDAMTGALNEIEIAGRGGERLGHKWRAGPATYLGLMVHGFPNMFLVTGPGSPSVKANMVTAIEQHIEWIGDCLTYLDDNGIATIEPTAQAEDAWVRHVNEVANGTLFPKATNSWYVGANIPGKPRVFMPYVAGLPAYIKICEEVVADGYRGFDLRKNPVAMEARR</sequence>
<evidence type="ECO:0000256" key="1">
    <source>
        <dbReference type="ARBA" id="ARBA00001974"/>
    </source>
</evidence>
<dbReference type="STRING" id="463025.BAU08_11075"/>
<dbReference type="InterPro" id="IPR036188">
    <property type="entry name" value="FAD/NAD-bd_sf"/>
</dbReference>
<reference evidence="8 9" key="1">
    <citation type="submission" date="2016-06" db="EMBL/GenBank/DDBJ databases">
        <title>Complete genome sequences of Bordetella bronchialis and Bordetella flabilis.</title>
        <authorList>
            <person name="LiPuma J.J."/>
            <person name="Spilker T."/>
        </authorList>
    </citation>
    <scope>NUCLEOTIDE SEQUENCE [LARGE SCALE GENOMIC DNA]</scope>
    <source>
        <strain evidence="8 9">AU17976</strain>
    </source>
</reference>
<evidence type="ECO:0000256" key="3">
    <source>
        <dbReference type="ARBA" id="ARBA00022630"/>
    </source>
</evidence>
<name>A0A193G666_9BORD</name>